<dbReference type="EMBL" id="JAHLQT010002534">
    <property type="protein sequence ID" value="KAG7177018.1"/>
    <property type="molecule type" value="Genomic_DNA"/>
</dbReference>
<evidence type="ECO:0000313" key="1">
    <source>
        <dbReference type="EMBL" id="KAG7177018.1"/>
    </source>
</evidence>
<proteinExistence type="predicted"/>
<organism evidence="1 2">
    <name type="scientific">Homarus americanus</name>
    <name type="common">American lobster</name>
    <dbReference type="NCBI Taxonomy" id="6706"/>
    <lineage>
        <taxon>Eukaryota</taxon>
        <taxon>Metazoa</taxon>
        <taxon>Ecdysozoa</taxon>
        <taxon>Arthropoda</taxon>
        <taxon>Crustacea</taxon>
        <taxon>Multicrustacea</taxon>
        <taxon>Malacostraca</taxon>
        <taxon>Eumalacostraca</taxon>
        <taxon>Eucarida</taxon>
        <taxon>Decapoda</taxon>
        <taxon>Pleocyemata</taxon>
        <taxon>Astacidea</taxon>
        <taxon>Nephropoidea</taxon>
        <taxon>Nephropidae</taxon>
        <taxon>Homarus</taxon>
    </lineage>
</organism>
<dbReference type="Proteomes" id="UP000747542">
    <property type="component" value="Unassembled WGS sequence"/>
</dbReference>
<sequence>MTKPDLVFQKGSVLSHVDYHGEVDDHIYIQSEALPGVPFYIQIDGYLEKGKPFSRISPTLAIPVESQIELLVESSVLYATPGQSTKAYFRVHNYGPEAQFKYTATDEAKYIYHWNPK</sequence>
<accession>A0A8J5TTP9</accession>
<dbReference type="AlphaFoldDB" id="A0A8J5TTP9"/>
<keyword evidence="2" id="KW-1185">Reference proteome</keyword>
<evidence type="ECO:0000313" key="2">
    <source>
        <dbReference type="Proteomes" id="UP000747542"/>
    </source>
</evidence>
<feature type="non-terminal residue" evidence="1">
    <location>
        <position position="1"/>
    </location>
</feature>
<comment type="caution">
    <text evidence="1">The sequence shown here is derived from an EMBL/GenBank/DDBJ whole genome shotgun (WGS) entry which is preliminary data.</text>
</comment>
<reference evidence="1" key="1">
    <citation type="journal article" date="2021" name="Sci. Adv.">
        <title>The American lobster genome reveals insights on longevity, neural, and immune adaptations.</title>
        <authorList>
            <person name="Polinski J.M."/>
            <person name="Zimin A.V."/>
            <person name="Clark K.F."/>
            <person name="Kohn A.B."/>
            <person name="Sadowski N."/>
            <person name="Timp W."/>
            <person name="Ptitsyn A."/>
            <person name="Khanna P."/>
            <person name="Romanova D.Y."/>
            <person name="Williams P."/>
            <person name="Greenwood S.J."/>
            <person name="Moroz L.L."/>
            <person name="Walt D.R."/>
            <person name="Bodnar A.G."/>
        </authorList>
    </citation>
    <scope>NUCLEOTIDE SEQUENCE</scope>
    <source>
        <tissue evidence="1">Heart &amp; testis</tissue>
    </source>
</reference>
<protein>
    <submittedName>
        <fullName evidence="1">Uncharacterized protein</fullName>
    </submittedName>
</protein>
<name>A0A8J5TTP9_HOMAM</name>
<gene>
    <name evidence="1" type="ORF">Hamer_G000236</name>
</gene>